<dbReference type="GO" id="GO:0051539">
    <property type="term" value="F:4 iron, 4 sulfur cluster binding"/>
    <property type="evidence" value="ECO:0007669"/>
    <property type="project" value="UniProtKB-KW"/>
</dbReference>
<dbReference type="AlphaFoldDB" id="A0A7V2SXZ3"/>
<feature type="domain" description="Fe-S hydro-lyase tartrate dehydratase alpha-type catalytic" evidence="7">
    <location>
        <begin position="2"/>
        <end position="240"/>
    </location>
</feature>
<dbReference type="Pfam" id="PF05681">
    <property type="entry name" value="Fumerase"/>
    <property type="match status" value="1"/>
</dbReference>
<evidence type="ECO:0000259" key="7">
    <source>
        <dbReference type="Pfam" id="PF05681"/>
    </source>
</evidence>
<dbReference type="EMBL" id="DRND01000184">
    <property type="protein sequence ID" value="HFC46674.1"/>
    <property type="molecule type" value="Genomic_DNA"/>
</dbReference>
<keyword evidence="6 8" id="KW-0456">Lyase</keyword>
<sequence length="251" mass="27265">KRERNHGAKKILEILIENARIAKEKNLPICQDTGIDCIFVTVGQGLLLDFDLKEAICQGVRQGTREGYLRASVADPLTRINTGDNTPPIVHFELIPERCLEITVLPKGCGSENMSALYMLPPSSGREGIVSRVLERVVEAGANPCPPGAIGIGIGGTMEKAALLAKKALLRPIGTHHEREDVRKMEEELLERINGLGLGPLGLGGDTTSLWVAMEVYPCHIASLPVAINYQCHAARRARAVLHNGQMEIVE</sequence>
<evidence type="ECO:0000256" key="6">
    <source>
        <dbReference type="ARBA" id="ARBA00023239"/>
    </source>
</evidence>
<reference evidence="8" key="1">
    <citation type="journal article" date="2020" name="mSystems">
        <title>Genome- and Community-Level Interaction Insights into Carbon Utilization and Element Cycling Functions of Hydrothermarchaeota in Hydrothermal Sediment.</title>
        <authorList>
            <person name="Zhou Z."/>
            <person name="Liu Y."/>
            <person name="Xu W."/>
            <person name="Pan J."/>
            <person name="Luo Z.H."/>
            <person name="Li M."/>
        </authorList>
    </citation>
    <scope>NUCLEOTIDE SEQUENCE [LARGE SCALE GENOMIC DNA]</scope>
    <source>
        <strain evidence="8">HyVt-503</strain>
    </source>
</reference>
<gene>
    <name evidence="8" type="ORF">ENJ63_02200</name>
</gene>
<organism evidence="8">
    <name type="scientific">Dissulfuribacter thermophilus</name>
    <dbReference type="NCBI Taxonomy" id="1156395"/>
    <lineage>
        <taxon>Bacteria</taxon>
        <taxon>Pseudomonadati</taxon>
        <taxon>Thermodesulfobacteriota</taxon>
        <taxon>Dissulfuribacteria</taxon>
        <taxon>Dissulfuribacterales</taxon>
        <taxon>Dissulfuribacteraceae</taxon>
        <taxon>Dissulfuribacter</taxon>
    </lineage>
</organism>
<dbReference type="GO" id="GO:0046872">
    <property type="term" value="F:metal ion binding"/>
    <property type="evidence" value="ECO:0007669"/>
    <property type="project" value="UniProtKB-KW"/>
</dbReference>
<accession>A0A7V2SXZ3</accession>
<evidence type="ECO:0000256" key="3">
    <source>
        <dbReference type="ARBA" id="ARBA00022723"/>
    </source>
</evidence>
<comment type="caution">
    <text evidence="8">The sequence shown here is derived from an EMBL/GenBank/DDBJ whole genome shotgun (WGS) entry which is preliminary data.</text>
</comment>
<comment type="similarity">
    <text evidence="1">Belongs to the class-I fumarase family.</text>
</comment>
<proteinExistence type="inferred from homology"/>
<feature type="non-terminal residue" evidence="8">
    <location>
        <position position="1"/>
    </location>
</feature>
<evidence type="ECO:0000256" key="5">
    <source>
        <dbReference type="ARBA" id="ARBA00023014"/>
    </source>
</evidence>
<protein>
    <submittedName>
        <fullName evidence="8">Fumarate hydratase</fullName>
        <ecNumber evidence="8">4.2.1.2</ecNumber>
    </submittedName>
</protein>
<dbReference type="InterPro" id="IPR004646">
    <property type="entry name" value="Fe-S_hydro-lyase_TtdA-typ_cat"/>
</dbReference>
<keyword evidence="3" id="KW-0479">Metal-binding</keyword>
<keyword evidence="2" id="KW-0004">4Fe-4S</keyword>
<dbReference type="EC" id="4.2.1.2" evidence="8"/>
<dbReference type="InterPro" id="IPR051208">
    <property type="entry name" value="Class-I_Fumarase/Tartrate_DH"/>
</dbReference>
<keyword evidence="5" id="KW-0411">Iron-sulfur</keyword>
<name>A0A7V2SXZ3_9BACT</name>
<evidence type="ECO:0000256" key="4">
    <source>
        <dbReference type="ARBA" id="ARBA00023004"/>
    </source>
</evidence>
<dbReference type="GO" id="GO:0004333">
    <property type="term" value="F:fumarate hydratase activity"/>
    <property type="evidence" value="ECO:0007669"/>
    <property type="project" value="UniProtKB-EC"/>
</dbReference>
<evidence type="ECO:0000313" key="8">
    <source>
        <dbReference type="EMBL" id="HFC46674.1"/>
    </source>
</evidence>
<keyword evidence="4" id="KW-0408">Iron</keyword>
<dbReference type="PANTHER" id="PTHR30389">
    <property type="entry name" value="FUMARATE HYDRATASE-RELATED"/>
    <property type="match status" value="1"/>
</dbReference>
<dbReference type="Proteomes" id="UP000885797">
    <property type="component" value="Unassembled WGS sequence"/>
</dbReference>
<dbReference type="NCBIfam" id="NF004885">
    <property type="entry name" value="PRK06246.1"/>
    <property type="match status" value="1"/>
</dbReference>
<dbReference type="NCBIfam" id="TIGR00722">
    <property type="entry name" value="ttdA_fumA_fumB"/>
    <property type="match status" value="1"/>
</dbReference>
<evidence type="ECO:0000256" key="2">
    <source>
        <dbReference type="ARBA" id="ARBA00022485"/>
    </source>
</evidence>
<dbReference type="PANTHER" id="PTHR30389:SF17">
    <property type="entry name" value="L(+)-TARTRATE DEHYDRATASE SUBUNIT ALPHA-RELATED"/>
    <property type="match status" value="1"/>
</dbReference>
<evidence type="ECO:0000256" key="1">
    <source>
        <dbReference type="ARBA" id="ARBA00008876"/>
    </source>
</evidence>